<proteinExistence type="inferred from homology"/>
<name>A0A653CLT3_CALMS</name>
<gene>
    <name evidence="12" type="ORF">CALMAC_LOCUS9674</name>
</gene>
<feature type="transmembrane region" description="Helical" evidence="11">
    <location>
        <begin position="122"/>
        <end position="140"/>
    </location>
</feature>
<dbReference type="Proteomes" id="UP000410492">
    <property type="component" value="Unassembled WGS sequence"/>
</dbReference>
<keyword evidence="9" id="KW-0966">Cell projection</keyword>
<dbReference type="PANTHER" id="PTHR28388">
    <property type="entry name" value="TRANSMEMBRANE PROTEIN 237"/>
    <property type="match status" value="1"/>
</dbReference>
<dbReference type="EMBL" id="CAACVG010008024">
    <property type="protein sequence ID" value="VEN48090.1"/>
    <property type="molecule type" value="Genomic_DNA"/>
</dbReference>
<dbReference type="GO" id="GO:0035869">
    <property type="term" value="C:ciliary transition zone"/>
    <property type="evidence" value="ECO:0007669"/>
    <property type="project" value="TreeGrafter"/>
</dbReference>
<keyword evidence="13" id="KW-1185">Reference proteome</keyword>
<dbReference type="InterPro" id="IPR029409">
    <property type="entry name" value="TMEM237"/>
</dbReference>
<evidence type="ECO:0000256" key="9">
    <source>
        <dbReference type="ARBA" id="ARBA00023273"/>
    </source>
</evidence>
<comment type="function">
    <text evidence="10">Component of the transition zone in primary cilia. Required for ciliogenesis.</text>
</comment>
<sequence>MLTPLINRINQIKSFSMEMGDDHRISNKIYVQKKNRFEPVPRPGYGENYIDTDQDDTEKGDCLDAFYPITISALYQKCWSKLGLVCHGLLGGLALSHALYVGVCFQEEDPDSFLQYGAYSDVYFGIFFGLCVLCIVSVLDRVDVGHMMSKDYLSELWRHKTVSFALVVYLACFILHLCTAQYDEMLALLAIPEQNNTTDVYYHDLSNPPRMTKEDLREWVSLSLSRSVLAMIAWVCIGLGPQEDMLHHHLKNLESYLPNFEADVDPYQDTMSRY</sequence>
<dbReference type="GO" id="GO:0060271">
    <property type="term" value="P:cilium assembly"/>
    <property type="evidence" value="ECO:0007669"/>
    <property type="project" value="TreeGrafter"/>
</dbReference>
<evidence type="ECO:0000256" key="7">
    <source>
        <dbReference type="ARBA" id="ARBA00023069"/>
    </source>
</evidence>
<evidence type="ECO:0000256" key="10">
    <source>
        <dbReference type="ARBA" id="ARBA00025631"/>
    </source>
</evidence>
<keyword evidence="4 11" id="KW-0812">Transmembrane</keyword>
<evidence type="ECO:0000256" key="8">
    <source>
        <dbReference type="ARBA" id="ARBA00023136"/>
    </source>
</evidence>
<accession>A0A653CLT3</accession>
<dbReference type="Pfam" id="PF15383">
    <property type="entry name" value="TMEM237"/>
    <property type="match status" value="1"/>
</dbReference>
<comment type="similarity">
    <text evidence="3">Belongs to the TMEM237 family.</text>
</comment>
<keyword evidence="6 11" id="KW-1133">Transmembrane helix</keyword>
<evidence type="ECO:0000256" key="4">
    <source>
        <dbReference type="ARBA" id="ARBA00022692"/>
    </source>
</evidence>
<keyword evidence="7" id="KW-0969">Cilium</keyword>
<organism evidence="12 13">
    <name type="scientific">Callosobruchus maculatus</name>
    <name type="common">Southern cowpea weevil</name>
    <name type="synonym">Pulse bruchid</name>
    <dbReference type="NCBI Taxonomy" id="64391"/>
    <lineage>
        <taxon>Eukaryota</taxon>
        <taxon>Metazoa</taxon>
        <taxon>Ecdysozoa</taxon>
        <taxon>Arthropoda</taxon>
        <taxon>Hexapoda</taxon>
        <taxon>Insecta</taxon>
        <taxon>Pterygota</taxon>
        <taxon>Neoptera</taxon>
        <taxon>Endopterygota</taxon>
        <taxon>Coleoptera</taxon>
        <taxon>Polyphaga</taxon>
        <taxon>Cucujiformia</taxon>
        <taxon>Chrysomeloidea</taxon>
        <taxon>Chrysomelidae</taxon>
        <taxon>Bruchinae</taxon>
        <taxon>Bruchini</taxon>
        <taxon>Callosobruchus</taxon>
    </lineage>
</organism>
<dbReference type="AlphaFoldDB" id="A0A653CLT3"/>
<dbReference type="OrthoDB" id="550113at2759"/>
<evidence type="ECO:0000256" key="5">
    <source>
        <dbReference type="ARBA" id="ARBA00022794"/>
    </source>
</evidence>
<evidence type="ECO:0000256" key="1">
    <source>
        <dbReference type="ARBA" id="ARBA00004138"/>
    </source>
</evidence>
<evidence type="ECO:0000256" key="2">
    <source>
        <dbReference type="ARBA" id="ARBA00004141"/>
    </source>
</evidence>
<dbReference type="PANTHER" id="PTHR28388:SF1">
    <property type="entry name" value="TRANSMEMBRANE PROTEIN 237"/>
    <property type="match status" value="1"/>
</dbReference>
<keyword evidence="8 11" id="KW-0472">Membrane</keyword>
<feature type="transmembrane region" description="Helical" evidence="11">
    <location>
        <begin position="161"/>
        <end position="182"/>
    </location>
</feature>
<evidence type="ECO:0000313" key="12">
    <source>
        <dbReference type="EMBL" id="VEN48090.1"/>
    </source>
</evidence>
<keyword evidence="5" id="KW-0970">Cilium biogenesis/degradation</keyword>
<dbReference type="GO" id="GO:0016020">
    <property type="term" value="C:membrane"/>
    <property type="evidence" value="ECO:0007669"/>
    <property type="project" value="UniProtKB-SubCell"/>
</dbReference>
<comment type="subcellular location">
    <subcellularLocation>
        <location evidence="1">Cell projection</location>
        <location evidence="1">Cilium</location>
    </subcellularLocation>
    <subcellularLocation>
        <location evidence="2">Membrane</location>
        <topology evidence="2">Multi-pass membrane protein</topology>
    </subcellularLocation>
</comment>
<evidence type="ECO:0000256" key="3">
    <source>
        <dbReference type="ARBA" id="ARBA00008783"/>
    </source>
</evidence>
<evidence type="ECO:0000256" key="11">
    <source>
        <dbReference type="SAM" id="Phobius"/>
    </source>
</evidence>
<evidence type="ECO:0000256" key="6">
    <source>
        <dbReference type="ARBA" id="ARBA00022989"/>
    </source>
</evidence>
<feature type="transmembrane region" description="Helical" evidence="11">
    <location>
        <begin position="82"/>
        <end position="102"/>
    </location>
</feature>
<protein>
    <submittedName>
        <fullName evidence="12">Uncharacterized protein</fullName>
    </submittedName>
</protein>
<reference evidence="12 13" key="1">
    <citation type="submission" date="2019-01" db="EMBL/GenBank/DDBJ databases">
        <authorList>
            <person name="Sayadi A."/>
        </authorList>
    </citation>
    <scope>NUCLEOTIDE SEQUENCE [LARGE SCALE GENOMIC DNA]</scope>
</reference>
<evidence type="ECO:0000313" key="13">
    <source>
        <dbReference type="Proteomes" id="UP000410492"/>
    </source>
</evidence>